<dbReference type="Proteomes" id="UP000678499">
    <property type="component" value="Unassembled WGS sequence"/>
</dbReference>
<proteinExistence type="predicted"/>
<gene>
    <name evidence="6" type="ORF">NMOB1V02_LOCUS5523</name>
</gene>
<evidence type="ECO:0000256" key="1">
    <source>
        <dbReference type="ARBA" id="ARBA00004613"/>
    </source>
</evidence>
<evidence type="ECO:0000313" key="6">
    <source>
        <dbReference type="EMBL" id="CAD7277800.1"/>
    </source>
</evidence>
<dbReference type="EMBL" id="CAJPEX010001014">
    <property type="protein sequence ID" value="CAG0917952.1"/>
    <property type="molecule type" value="Genomic_DNA"/>
</dbReference>
<organism evidence="6">
    <name type="scientific">Notodromas monacha</name>
    <dbReference type="NCBI Taxonomy" id="399045"/>
    <lineage>
        <taxon>Eukaryota</taxon>
        <taxon>Metazoa</taxon>
        <taxon>Ecdysozoa</taxon>
        <taxon>Arthropoda</taxon>
        <taxon>Crustacea</taxon>
        <taxon>Oligostraca</taxon>
        <taxon>Ostracoda</taxon>
        <taxon>Podocopa</taxon>
        <taxon>Podocopida</taxon>
        <taxon>Cypridocopina</taxon>
        <taxon>Cypridoidea</taxon>
        <taxon>Cyprididae</taxon>
        <taxon>Notodromas</taxon>
    </lineage>
</organism>
<evidence type="ECO:0000256" key="3">
    <source>
        <dbReference type="SAM" id="MobiDB-lite"/>
    </source>
</evidence>
<dbReference type="EMBL" id="OA883051">
    <property type="protein sequence ID" value="CAD7277800.1"/>
    <property type="molecule type" value="Genomic_DNA"/>
</dbReference>
<dbReference type="OrthoDB" id="6329054at2759"/>
<reference evidence="6" key="1">
    <citation type="submission" date="2020-11" db="EMBL/GenBank/DDBJ databases">
        <authorList>
            <person name="Tran Van P."/>
        </authorList>
    </citation>
    <scope>NUCLEOTIDE SEQUENCE</scope>
</reference>
<feature type="region of interest" description="Disordered" evidence="3">
    <location>
        <begin position="142"/>
        <end position="167"/>
    </location>
</feature>
<feature type="chain" id="PRO_5036210098" description="Single domain-containing protein" evidence="4">
    <location>
        <begin position="18"/>
        <end position="167"/>
    </location>
</feature>
<dbReference type="InterPro" id="IPR029277">
    <property type="entry name" value="SVWC_dom"/>
</dbReference>
<comment type="subcellular location">
    <subcellularLocation>
        <location evidence="1">Secreted</location>
    </subcellularLocation>
</comment>
<keyword evidence="2" id="KW-0964">Secreted</keyword>
<keyword evidence="7" id="KW-1185">Reference proteome</keyword>
<evidence type="ECO:0000256" key="2">
    <source>
        <dbReference type="ARBA" id="ARBA00022525"/>
    </source>
</evidence>
<feature type="domain" description="Single" evidence="5">
    <location>
        <begin position="61"/>
        <end position="134"/>
    </location>
</feature>
<dbReference type="AlphaFoldDB" id="A0A7R9BLZ2"/>
<evidence type="ECO:0000313" key="7">
    <source>
        <dbReference type="Proteomes" id="UP000678499"/>
    </source>
</evidence>
<dbReference type="GO" id="GO:0005576">
    <property type="term" value="C:extracellular region"/>
    <property type="evidence" value="ECO:0007669"/>
    <property type="project" value="UniProtKB-SubCell"/>
</dbReference>
<accession>A0A7R9BLZ2</accession>
<dbReference type="SMART" id="SM01318">
    <property type="entry name" value="SVWC"/>
    <property type="match status" value="1"/>
</dbReference>
<dbReference type="Pfam" id="PF15430">
    <property type="entry name" value="SVWC"/>
    <property type="match status" value="1"/>
</dbReference>
<name>A0A7R9BLZ2_9CRUS</name>
<feature type="signal peptide" evidence="4">
    <location>
        <begin position="1"/>
        <end position="17"/>
    </location>
</feature>
<evidence type="ECO:0000259" key="5">
    <source>
        <dbReference type="SMART" id="SM01318"/>
    </source>
</evidence>
<sequence>MMKYCVALLLVLGYTFAQEAAQQDPAAAAADAPAEKDGEPRPRIYRRIIPADVLRDFPNHCFASTLCKLFEPDQDWSLEPFCGQSHCYLDEKVGRLFEVVLDCGPKPTNPDACKILTPANETAVFPKCCDVYDTETCKFPEFNAPEGAGNKQAPPEGALQGRPKPTA</sequence>
<keyword evidence="4" id="KW-0732">Signal</keyword>
<protein>
    <recommendedName>
        <fullName evidence="5">Single domain-containing protein</fullName>
    </recommendedName>
</protein>
<evidence type="ECO:0000256" key="4">
    <source>
        <dbReference type="SAM" id="SignalP"/>
    </source>
</evidence>